<dbReference type="AlphaFoldDB" id="A0A5S6QTQ6"/>
<dbReference type="GO" id="GO:0032502">
    <property type="term" value="P:developmental process"/>
    <property type="evidence" value="ECO:0007669"/>
    <property type="project" value="TreeGrafter"/>
</dbReference>
<dbReference type="Pfam" id="PF00010">
    <property type="entry name" value="HLH"/>
    <property type="match status" value="1"/>
</dbReference>
<dbReference type="Gene3D" id="4.10.280.10">
    <property type="entry name" value="Helix-loop-helix DNA-binding domain"/>
    <property type="match status" value="1"/>
</dbReference>
<evidence type="ECO:0000256" key="1">
    <source>
        <dbReference type="ARBA" id="ARBA00023015"/>
    </source>
</evidence>
<evidence type="ECO:0000256" key="3">
    <source>
        <dbReference type="ARBA" id="ARBA00023163"/>
    </source>
</evidence>
<dbReference type="GO" id="GO:0000977">
    <property type="term" value="F:RNA polymerase II transcription regulatory region sequence-specific DNA binding"/>
    <property type="evidence" value="ECO:0007669"/>
    <property type="project" value="TreeGrafter"/>
</dbReference>
<evidence type="ECO:0000313" key="7">
    <source>
        <dbReference type="WBParaSite" id="TMUE_2000010595.1"/>
    </source>
</evidence>
<dbReference type="STRING" id="70415.A0A5S6QTQ6"/>
<proteinExistence type="predicted"/>
<dbReference type="PANTHER" id="PTHR23349">
    <property type="entry name" value="BASIC HELIX-LOOP-HELIX TRANSCRIPTION FACTOR, TWIST"/>
    <property type="match status" value="1"/>
</dbReference>
<dbReference type="InterPro" id="IPR050283">
    <property type="entry name" value="E-box_TF_Regulators"/>
</dbReference>
<dbReference type="InterPro" id="IPR011598">
    <property type="entry name" value="bHLH_dom"/>
</dbReference>
<dbReference type="FunFam" id="4.10.280.10:FF:000035">
    <property type="entry name" value="Pancreas-specific transcription factor 1a"/>
    <property type="match status" value="1"/>
</dbReference>
<evidence type="ECO:0000256" key="4">
    <source>
        <dbReference type="ARBA" id="ARBA00023242"/>
    </source>
</evidence>
<keyword evidence="1" id="KW-0805">Transcription regulation</keyword>
<accession>A0A5S6QTQ6</accession>
<reference evidence="7" key="1">
    <citation type="submission" date="2019-12" db="UniProtKB">
        <authorList>
            <consortium name="WormBaseParasite"/>
        </authorList>
    </citation>
    <scope>IDENTIFICATION</scope>
</reference>
<dbReference type="Proteomes" id="UP000046395">
    <property type="component" value="Unassembled WGS sequence"/>
</dbReference>
<name>A0A5S6QTQ6_TRIMR</name>
<dbReference type="InterPro" id="IPR036638">
    <property type="entry name" value="HLH_DNA-bd_sf"/>
</dbReference>
<protein>
    <submittedName>
        <fullName evidence="7">BHLH domain-containing protein</fullName>
    </submittedName>
</protein>
<dbReference type="PROSITE" id="PS50888">
    <property type="entry name" value="BHLH"/>
    <property type="match status" value="1"/>
</dbReference>
<dbReference type="SUPFAM" id="SSF47459">
    <property type="entry name" value="HLH, helix-loop-helix DNA-binding domain"/>
    <property type="match status" value="1"/>
</dbReference>
<dbReference type="PANTHER" id="PTHR23349:SF112">
    <property type="entry name" value="48 RELATED 1, ISOFORM B"/>
    <property type="match status" value="1"/>
</dbReference>
<organism evidence="6 7">
    <name type="scientific">Trichuris muris</name>
    <name type="common">Mouse whipworm</name>
    <dbReference type="NCBI Taxonomy" id="70415"/>
    <lineage>
        <taxon>Eukaryota</taxon>
        <taxon>Metazoa</taxon>
        <taxon>Ecdysozoa</taxon>
        <taxon>Nematoda</taxon>
        <taxon>Enoplea</taxon>
        <taxon>Dorylaimia</taxon>
        <taxon>Trichinellida</taxon>
        <taxon>Trichuridae</taxon>
        <taxon>Trichuris</taxon>
    </lineage>
</organism>
<evidence type="ECO:0000256" key="2">
    <source>
        <dbReference type="ARBA" id="ARBA00023125"/>
    </source>
</evidence>
<dbReference type="WBParaSite" id="TMUE_2000010595.1">
    <property type="protein sequence ID" value="TMUE_2000010595.1"/>
    <property type="gene ID" value="WBGene00289035"/>
</dbReference>
<evidence type="ECO:0000259" key="5">
    <source>
        <dbReference type="PROSITE" id="PS50888"/>
    </source>
</evidence>
<keyword evidence="4" id="KW-0539">Nucleus</keyword>
<dbReference type="CDD" id="cd11417">
    <property type="entry name" value="bHLH_TS_PTF1A"/>
    <property type="match status" value="1"/>
</dbReference>
<dbReference type="GO" id="GO:0046983">
    <property type="term" value="F:protein dimerization activity"/>
    <property type="evidence" value="ECO:0007669"/>
    <property type="project" value="InterPro"/>
</dbReference>
<feature type="domain" description="BHLH" evidence="5">
    <location>
        <begin position="150"/>
        <end position="202"/>
    </location>
</feature>
<keyword evidence="3" id="KW-0804">Transcription</keyword>
<sequence>MNAATASAGQAEPMTGNFNSGPCFEFGMYENGFDPSICCSSRPPEWFGMPVDVSADGSMMPINSDVELPFVPFHAGMNSQTCLHELPFAQQPLQMPMDDYQSFDVAGAEFDPQGAMSSFKTEPCEKRESICVQQIRRAKKKSSKVEVQLRQRHAANLRERRRMQSINEAFDGLRHRIPTLPYEKRLSKVDTLKLAIGYIRFLQEVLTQENSPNLSPHSVPTNNGHTVMFNPTATTFQESNGNFFMGYHDGRQCEAQSNGMIPLAGHCLTWNREDSESQHKSTLTAKLWIPQAFHADKNVPSECSGAFTT</sequence>
<keyword evidence="2" id="KW-0238">DNA-binding</keyword>
<dbReference type="SMART" id="SM00353">
    <property type="entry name" value="HLH"/>
    <property type="match status" value="1"/>
</dbReference>
<dbReference type="GO" id="GO:0000981">
    <property type="term" value="F:DNA-binding transcription factor activity, RNA polymerase II-specific"/>
    <property type="evidence" value="ECO:0007669"/>
    <property type="project" value="TreeGrafter"/>
</dbReference>
<keyword evidence="6" id="KW-1185">Reference proteome</keyword>
<evidence type="ECO:0000313" key="6">
    <source>
        <dbReference type="Proteomes" id="UP000046395"/>
    </source>
</evidence>